<comment type="similarity">
    <text evidence="7">In the N-terminal section; belongs to the binding-protein-dependent transport system permease family.</text>
</comment>
<reference evidence="10" key="1">
    <citation type="submission" date="2020-08" db="EMBL/GenBank/DDBJ databases">
        <title>Spodoptera exigua strain:BAW_Kor-Di-RS1 Genome sequencing and assembly.</title>
        <authorList>
            <person name="Kim J."/>
            <person name="Nam H.Y."/>
            <person name="Kwon M."/>
            <person name="Choi J.H."/>
            <person name="Cho S.R."/>
            <person name="Kim G.-H."/>
        </authorList>
    </citation>
    <scope>NUCLEOTIDE SEQUENCE</scope>
    <source>
        <strain evidence="10">BAW_Kor-Di-RS1</strain>
        <tissue evidence="10">Whole-body</tissue>
    </source>
</reference>
<dbReference type="AlphaFoldDB" id="A0A835FZZ9"/>
<keyword evidence="3 8" id="KW-0812">Transmembrane</keyword>
<gene>
    <name evidence="10" type="ORF">HW555_014265</name>
</gene>
<keyword evidence="11" id="KW-1185">Reference proteome</keyword>
<evidence type="ECO:0000259" key="9">
    <source>
        <dbReference type="PROSITE" id="PS50928"/>
    </source>
</evidence>
<dbReference type="InterPro" id="IPR000515">
    <property type="entry name" value="MetI-like"/>
</dbReference>
<dbReference type="Pfam" id="PF00528">
    <property type="entry name" value="BPD_transp_1"/>
    <property type="match status" value="1"/>
</dbReference>
<evidence type="ECO:0000256" key="1">
    <source>
        <dbReference type="ARBA" id="ARBA00004141"/>
    </source>
</evidence>
<comment type="similarity">
    <text evidence="6">In the C-terminal section; belongs to the OsmX family.</text>
</comment>
<feature type="transmembrane region" description="Helical" evidence="8">
    <location>
        <begin position="330"/>
        <end position="349"/>
    </location>
</feature>
<dbReference type="PANTHER" id="PTHR30177">
    <property type="entry name" value="GLYCINE BETAINE/L-PROLINE TRANSPORT SYSTEM PERMEASE PROTEIN PROW"/>
    <property type="match status" value="1"/>
</dbReference>
<dbReference type="GO" id="GO:0031460">
    <property type="term" value="P:glycine betaine transport"/>
    <property type="evidence" value="ECO:0007669"/>
    <property type="project" value="TreeGrafter"/>
</dbReference>
<evidence type="ECO:0000256" key="3">
    <source>
        <dbReference type="ARBA" id="ARBA00022692"/>
    </source>
</evidence>
<organism evidence="10 11">
    <name type="scientific">Spodoptera exigua</name>
    <name type="common">Beet armyworm</name>
    <name type="synonym">Noctua fulgens</name>
    <dbReference type="NCBI Taxonomy" id="7107"/>
    <lineage>
        <taxon>Eukaryota</taxon>
        <taxon>Metazoa</taxon>
        <taxon>Ecdysozoa</taxon>
        <taxon>Arthropoda</taxon>
        <taxon>Hexapoda</taxon>
        <taxon>Insecta</taxon>
        <taxon>Pterygota</taxon>
        <taxon>Neoptera</taxon>
        <taxon>Endopterygota</taxon>
        <taxon>Lepidoptera</taxon>
        <taxon>Glossata</taxon>
        <taxon>Ditrysia</taxon>
        <taxon>Noctuoidea</taxon>
        <taxon>Noctuidae</taxon>
        <taxon>Amphipyrinae</taxon>
        <taxon>Spodoptera</taxon>
    </lineage>
</organism>
<evidence type="ECO:0000313" key="11">
    <source>
        <dbReference type="Proteomes" id="UP000648187"/>
    </source>
</evidence>
<comment type="caution">
    <text evidence="10">The sequence shown here is derived from an EMBL/GenBank/DDBJ whole genome shotgun (WGS) entry which is preliminary data.</text>
</comment>
<comment type="subcellular location">
    <subcellularLocation>
        <location evidence="1">Membrane</location>
        <topology evidence="1">Multi-pass membrane protein</topology>
    </subcellularLocation>
</comment>
<dbReference type="Proteomes" id="UP000648187">
    <property type="component" value="Unassembled WGS sequence"/>
</dbReference>
<dbReference type="SUPFAM" id="SSF53850">
    <property type="entry name" value="Periplasmic binding protein-like II"/>
    <property type="match status" value="1"/>
</dbReference>
<feature type="transmembrane region" description="Helical" evidence="8">
    <location>
        <begin position="403"/>
        <end position="422"/>
    </location>
</feature>
<dbReference type="EMBL" id="JACKWZ010000938">
    <property type="protein sequence ID" value="KAF9404592.1"/>
    <property type="molecule type" value="Genomic_DNA"/>
</dbReference>
<dbReference type="GO" id="GO:0022857">
    <property type="term" value="F:transmembrane transporter activity"/>
    <property type="evidence" value="ECO:0007669"/>
    <property type="project" value="InterPro"/>
</dbReference>
<evidence type="ECO:0000256" key="7">
    <source>
        <dbReference type="ARBA" id="ARBA00035652"/>
    </source>
</evidence>
<evidence type="ECO:0000313" key="10">
    <source>
        <dbReference type="EMBL" id="KAF9404592.1"/>
    </source>
</evidence>
<dbReference type="Gene3D" id="3.40.190.10">
    <property type="entry name" value="Periplasmic binding protein-like II"/>
    <property type="match status" value="1"/>
</dbReference>
<keyword evidence="4 8" id="KW-1133">Transmembrane helix</keyword>
<feature type="domain" description="ABC transmembrane type-1" evidence="9">
    <location>
        <begin position="1"/>
        <end position="454"/>
    </location>
</feature>
<dbReference type="PANTHER" id="PTHR30177:SF4">
    <property type="entry name" value="OSMOPROTECTANT IMPORT PERMEASE PROTEIN OSMW"/>
    <property type="match status" value="1"/>
</dbReference>
<dbReference type="InterPro" id="IPR007210">
    <property type="entry name" value="ABC_Gly_betaine_transp_sub-bd"/>
</dbReference>
<evidence type="ECO:0000256" key="6">
    <source>
        <dbReference type="ARBA" id="ARBA00035642"/>
    </source>
</evidence>
<dbReference type="CDD" id="cd13608">
    <property type="entry name" value="PBP2_OpuCC_like"/>
    <property type="match status" value="1"/>
</dbReference>
<feature type="transmembrane region" description="Helical" evidence="8">
    <location>
        <begin position="434"/>
        <end position="453"/>
    </location>
</feature>
<accession>A0A835FZZ9</accession>
<dbReference type="Pfam" id="PF04069">
    <property type="entry name" value="OpuAC"/>
    <property type="match status" value="1"/>
</dbReference>
<protein>
    <recommendedName>
        <fullName evidence="9">ABC transmembrane type-1 domain-containing protein</fullName>
    </recommendedName>
</protein>
<evidence type="ECO:0000256" key="2">
    <source>
        <dbReference type="ARBA" id="ARBA00022448"/>
    </source>
</evidence>
<sequence>MVELPIAMPTIMAGIRLAAVYVIAWATLASYIGAGGLGDFIFSCSLPGLSSNTDDSTIAITGGITSEAQILASLVAGMIEHYTDEKTTIINNLATTTINHQAMINGDAQISAARYTGTDLTTTLNLEPIKEPEKAFDVVKSEFEERYQQKWFKSYGFANTYAFMVTKETAEKYNLKTISDMKKVADQLTAGVDTSWIDRKGDGYKGFTEAYGFDFKRVFPMQIGLVYDAVAANKMDVVLGYSTDGRIRSYDLVILEDDLHFFPPYDASAVATDAVLKEHPELNEIIGKLSGTISTETMQKLNYQADNDLMEPETVANNFLKEHHYFESEGGLGLGVNTVIVTVFLYSLLPIIKNTYTGMIQVDRNILDVGKGMGMTKWQRLYMVELPLSVSVIMAGIRNALVVAIGITAIGAFVGAGGLGDIIIRGTNATNGTAIILVGALPTALMAIITDWMKKSFCTTSTSSFKSGFIVFLKPLFTK</sequence>
<keyword evidence="5 8" id="KW-0472">Membrane</keyword>
<proteinExistence type="inferred from homology"/>
<dbReference type="CDD" id="cd06261">
    <property type="entry name" value="TM_PBP2"/>
    <property type="match status" value="1"/>
</dbReference>
<dbReference type="InterPro" id="IPR035906">
    <property type="entry name" value="MetI-like_sf"/>
</dbReference>
<dbReference type="Gene3D" id="1.10.3720.10">
    <property type="entry name" value="MetI-like"/>
    <property type="match status" value="1"/>
</dbReference>
<dbReference type="InterPro" id="IPR051204">
    <property type="entry name" value="ABC_transp_perm/SBD"/>
</dbReference>
<evidence type="ECO:0000256" key="4">
    <source>
        <dbReference type="ARBA" id="ARBA00022989"/>
    </source>
</evidence>
<dbReference type="PROSITE" id="PS50928">
    <property type="entry name" value="ABC_TM1"/>
    <property type="match status" value="1"/>
</dbReference>
<name>A0A835FZZ9_SPOEX</name>
<evidence type="ECO:0000256" key="8">
    <source>
        <dbReference type="SAM" id="Phobius"/>
    </source>
</evidence>
<dbReference type="SUPFAM" id="SSF161098">
    <property type="entry name" value="MetI-like"/>
    <property type="match status" value="2"/>
</dbReference>
<evidence type="ECO:0000256" key="5">
    <source>
        <dbReference type="ARBA" id="ARBA00023136"/>
    </source>
</evidence>
<dbReference type="GO" id="GO:0043190">
    <property type="term" value="C:ATP-binding cassette (ABC) transporter complex"/>
    <property type="evidence" value="ECO:0007669"/>
    <property type="project" value="InterPro"/>
</dbReference>
<keyword evidence="2" id="KW-0813">Transport</keyword>
<dbReference type="Gene3D" id="3.40.190.120">
    <property type="entry name" value="Osmoprotection protein (prox), domain 2"/>
    <property type="match status" value="1"/>
</dbReference>